<dbReference type="STRING" id="311410.LA5095_02705"/>
<keyword evidence="3" id="KW-1185">Reference proteome</keyword>
<dbReference type="PANTHER" id="PTHR21366">
    <property type="entry name" value="GLYOXALASE FAMILY PROTEIN"/>
    <property type="match status" value="1"/>
</dbReference>
<name>A0A0M6ZNC6_9HYPH</name>
<gene>
    <name evidence="2" type="ORF">LA5096_00074</name>
</gene>
<dbReference type="PANTHER" id="PTHR21366:SF22">
    <property type="entry name" value="VOC DOMAIN-CONTAINING PROTEIN"/>
    <property type="match status" value="1"/>
</dbReference>
<dbReference type="InterPro" id="IPR037523">
    <property type="entry name" value="VOC_core"/>
</dbReference>
<feature type="domain" description="VOC" evidence="1">
    <location>
        <begin position="14"/>
        <end position="139"/>
    </location>
</feature>
<evidence type="ECO:0000313" key="2">
    <source>
        <dbReference type="EMBL" id="CTQ63620.1"/>
    </source>
</evidence>
<dbReference type="InterPro" id="IPR029068">
    <property type="entry name" value="Glyas_Bleomycin-R_OHBP_Dase"/>
</dbReference>
<evidence type="ECO:0000313" key="3">
    <source>
        <dbReference type="Proteomes" id="UP000049983"/>
    </source>
</evidence>
<dbReference type="Pfam" id="PF00903">
    <property type="entry name" value="Glyoxalase"/>
    <property type="match status" value="1"/>
</dbReference>
<dbReference type="EMBL" id="CXWC01000001">
    <property type="protein sequence ID" value="CTQ63620.1"/>
    <property type="molecule type" value="Genomic_DNA"/>
</dbReference>
<dbReference type="GeneID" id="97667554"/>
<proteinExistence type="predicted"/>
<organism evidence="2 3">
    <name type="scientific">Roseibium album</name>
    <dbReference type="NCBI Taxonomy" id="311410"/>
    <lineage>
        <taxon>Bacteria</taxon>
        <taxon>Pseudomonadati</taxon>
        <taxon>Pseudomonadota</taxon>
        <taxon>Alphaproteobacteria</taxon>
        <taxon>Hyphomicrobiales</taxon>
        <taxon>Stappiaceae</taxon>
        <taxon>Roseibium</taxon>
    </lineage>
</organism>
<sequence>MRIGLKVKPPKVGGILETAVYVDDMEAAHTFYSNVLGLERMVAGDRLFAYNAGPAQTLLVFHRGHTGEDVATPGGVVPGHDTAGHGHFAFHISTDELQAWREYLKHHDVSVISEVVWPAGGTSLYFKDPDGNILELAAPPLWPNFLS</sequence>
<dbReference type="AlphaFoldDB" id="A0A0M6ZNC6"/>
<dbReference type="SUPFAM" id="SSF54593">
    <property type="entry name" value="Glyoxalase/Bleomycin resistance protein/Dihydroxybiphenyl dioxygenase"/>
    <property type="match status" value="1"/>
</dbReference>
<dbReference type="PROSITE" id="PS51819">
    <property type="entry name" value="VOC"/>
    <property type="match status" value="1"/>
</dbReference>
<dbReference type="Gene3D" id="3.10.180.10">
    <property type="entry name" value="2,3-Dihydroxybiphenyl 1,2-Dioxygenase, domain 1"/>
    <property type="match status" value="1"/>
</dbReference>
<protein>
    <submittedName>
        <fullName evidence="2">Fosfomycin resistance protein FosB</fullName>
    </submittedName>
</protein>
<dbReference type="InterPro" id="IPR050383">
    <property type="entry name" value="GlyoxalaseI/FosfomycinResist"/>
</dbReference>
<evidence type="ECO:0000259" key="1">
    <source>
        <dbReference type="PROSITE" id="PS51819"/>
    </source>
</evidence>
<accession>A0A0M6ZNC6</accession>
<dbReference type="InterPro" id="IPR004360">
    <property type="entry name" value="Glyas_Fos-R_dOase_dom"/>
</dbReference>
<reference evidence="3" key="1">
    <citation type="submission" date="2015-07" db="EMBL/GenBank/DDBJ databases">
        <authorList>
            <person name="Rodrigo-Torres Lidia"/>
            <person name="Arahal R.David."/>
        </authorList>
    </citation>
    <scope>NUCLEOTIDE SEQUENCE [LARGE SCALE GENOMIC DNA]</scope>
    <source>
        <strain evidence="3">CECT 5096</strain>
    </source>
</reference>
<dbReference type="RefSeq" id="WP_235808755.1">
    <property type="nucleotide sequence ID" value="NZ_CXWA01000003.1"/>
</dbReference>
<dbReference type="Proteomes" id="UP000049983">
    <property type="component" value="Unassembled WGS sequence"/>
</dbReference>